<protein>
    <submittedName>
        <fullName evidence="4">CBS domain protein</fullName>
    </submittedName>
</protein>
<evidence type="ECO:0000256" key="2">
    <source>
        <dbReference type="PROSITE-ProRule" id="PRU00703"/>
    </source>
</evidence>
<comment type="caution">
    <text evidence="4">The sequence shown here is derived from an EMBL/GenBank/DDBJ whole genome shotgun (WGS) entry which is preliminary data.</text>
</comment>
<proteinExistence type="predicted"/>
<dbReference type="Pfam" id="PF00571">
    <property type="entry name" value="CBS"/>
    <property type="match status" value="2"/>
</dbReference>
<dbReference type="InterPro" id="IPR036388">
    <property type="entry name" value="WH-like_DNA-bd_sf"/>
</dbReference>
<dbReference type="AlphaFoldDB" id="A0A4R2JX52"/>
<dbReference type="OMA" id="SVIMTRM"/>
<name>A0A4R2JX52_9THEO</name>
<dbReference type="PROSITE" id="PS51371">
    <property type="entry name" value="CBS"/>
    <property type="match status" value="1"/>
</dbReference>
<feature type="domain" description="CBS" evidence="3">
    <location>
        <begin position="153"/>
        <end position="219"/>
    </location>
</feature>
<dbReference type="EMBL" id="SLWU01000013">
    <property type="protein sequence ID" value="TCO63897.1"/>
    <property type="molecule type" value="Genomic_DNA"/>
</dbReference>
<reference evidence="4 5" key="1">
    <citation type="submission" date="2019-03" db="EMBL/GenBank/DDBJ databases">
        <title>Genomic Encyclopedia of Type Strains, Phase IV (KMG-IV): sequencing the most valuable type-strain genomes for metagenomic binning, comparative biology and taxonomic classification.</title>
        <authorList>
            <person name="Goeker M."/>
        </authorList>
    </citation>
    <scope>NUCLEOTIDE SEQUENCE [LARGE SCALE GENOMIC DNA]</scope>
    <source>
        <strain evidence="4 5">DSM 13054</strain>
    </source>
</reference>
<dbReference type="SUPFAM" id="SSF54631">
    <property type="entry name" value="CBS-domain pair"/>
    <property type="match status" value="1"/>
</dbReference>
<dbReference type="CDD" id="cd04617">
    <property type="entry name" value="CBS_pair_CcpN"/>
    <property type="match status" value="1"/>
</dbReference>
<dbReference type="Gene3D" id="3.10.580.10">
    <property type="entry name" value="CBS-domain"/>
    <property type="match status" value="1"/>
</dbReference>
<dbReference type="Proteomes" id="UP000294886">
    <property type="component" value="Unassembled WGS sequence"/>
</dbReference>
<dbReference type="InterPro" id="IPR000644">
    <property type="entry name" value="CBS_dom"/>
</dbReference>
<dbReference type="PANTHER" id="PTHR48108:SF32">
    <property type="entry name" value="TRANSCRIPTIONAL REPRESSOR CCPN"/>
    <property type="match status" value="1"/>
</dbReference>
<dbReference type="InterPro" id="IPR036390">
    <property type="entry name" value="WH_DNA-bd_sf"/>
</dbReference>
<evidence type="ECO:0000259" key="3">
    <source>
        <dbReference type="PROSITE" id="PS51371"/>
    </source>
</evidence>
<sequence length="219" mass="24227">MKTFEGVIKIQLTPRQQIIIDIVKKYQPITGEQIAEKLNVTRATLRPDLAILTMSGILEARPKVGYFYTGKSPLSLIQDYIKSIKVKDVKSVPVVVEESTPVYDAIVTLFLKDVGTIFVQDGGFLTGAVSRKDFLKIAIGNTDIYKVPVGIIMTRMPNIITTYDDEPVYNAAVKIIEHEVDSLPVVEPVVGKDGKQGYKVTGRLSKTNITRLFVKLGEG</sequence>
<dbReference type="PANTHER" id="PTHR48108">
    <property type="entry name" value="CBS DOMAIN-CONTAINING PROTEIN CBSX2, CHLOROPLASTIC"/>
    <property type="match status" value="1"/>
</dbReference>
<organism evidence="4 5">
    <name type="scientific">Caldanaerobacter subterraneus</name>
    <dbReference type="NCBI Taxonomy" id="911092"/>
    <lineage>
        <taxon>Bacteria</taxon>
        <taxon>Bacillati</taxon>
        <taxon>Bacillota</taxon>
        <taxon>Clostridia</taxon>
        <taxon>Thermoanaerobacterales</taxon>
        <taxon>Thermoanaerobacteraceae</taxon>
        <taxon>Caldanaerobacter</taxon>
    </lineage>
</organism>
<accession>A0A4R2JX52</accession>
<dbReference type="InterPro" id="IPR013196">
    <property type="entry name" value="HTH_11"/>
</dbReference>
<keyword evidence="1" id="KW-0677">Repeat</keyword>
<dbReference type="Gene3D" id="1.10.10.10">
    <property type="entry name" value="Winged helix-like DNA-binding domain superfamily/Winged helix DNA-binding domain"/>
    <property type="match status" value="1"/>
</dbReference>
<keyword evidence="2" id="KW-0129">CBS domain</keyword>
<dbReference type="InterPro" id="IPR051462">
    <property type="entry name" value="CBS_domain-containing"/>
</dbReference>
<gene>
    <name evidence="4" type="ORF">EV203_11356</name>
</gene>
<dbReference type="InterPro" id="IPR016842">
    <property type="entry name" value="UCP026546_HTH-CBS"/>
</dbReference>
<dbReference type="InterPro" id="IPR046342">
    <property type="entry name" value="CBS_dom_sf"/>
</dbReference>
<evidence type="ECO:0000313" key="4">
    <source>
        <dbReference type="EMBL" id="TCO63897.1"/>
    </source>
</evidence>
<dbReference type="PIRSF" id="PIRSF026546">
    <property type="entry name" value="UCP026546_CBS_YqzB"/>
    <property type="match status" value="1"/>
</dbReference>
<evidence type="ECO:0000313" key="5">
    <source>
        <dbReference type="Proteomes" id="UP000294886"/>
    </source>
</evidence>
<dbReference type="Pfam" id="PF08279">
    <property type="entry name" value="HTH_11"/>
    <property type="match status" value="1"/>
</dbReference>
<evidence type="ECO:0000256" key="1">
    <source>
        <dbReference type="ARBA" id="ARBA00022737"/>
    </source>
</evidence>
<dbReference type="SUPFAM" id="SSF46785">
    <property type="entry name" value="Winged helix' DNA-binding domain"/>
    <property type="match status" value="1"/>
</dbReference>